<protein>
    <submittedName>
        <fullName evidence="2">Uncharacterized protein</fullName>
    </submittedName>
</protein>
<proteinExistence type="predicted"/>
<dbReference type="SUPFAM" id="SSF46689">
    <property type="entry name" value="Homeodomain-like"/>
    <property type="match status" value="1"/>
</dbReference>
<accession>A0A7R9A098</accession>
<sequence>MATRKRVQKKPRANYPDEYKIEAVKLAESIGTTAAARELGIQTSQIYGWRNQQRVQASTTEIENRLLAENARLKREVVEQKEELSLLKKTSAYVCHEH</sequence>
<feature type="non-terminal residue" evidence="2">
    <location>
        <position position="98"/>
    </location>
</feature>
<organism evidence="2">
    <name type="scientific">Cyprideis torosa</name>
    <dbReference type="NCBI Taxonomy" id="163714"/>
    <lineage>
        <taxon>Eukaryota</taxon>
        <taxon>Metazoa</taxon>
        <taxon>Ecdysozoa</taxon>
        <taxon>Arthropoda</taxon>
        <taxon>Crustacea</taxon>
        <taxon>Oligostraca</taxon>
        <taxon>Ostracoda</taxon>
        <taxon>Podocopa</taxon>
        <taxon>Podocopida</taxon>
        <taxon>Cytherocopina</taxon>
        <taxon>Cytheroidea</taxon>
        <taxon>Cytherideidae</taxon>
        <taxon>Cyprideis</taxon>
    </lineage>
</organism>
<dbReference type="GO" id="GO:0003677">
    <property type="term" value="F:DNA binding"/>
    <property type="evidence" value="ECO:0007669"/>
    <property type="project" value="InterPro"/>
</dbReference>
<dbReference type="GO" id="GO:0006313">
    <property type="term" value="P:DNA transposition"/>
    <property type="evidence" value="ECO:0007669"/>
    <property type="project" value="InterPro"/>
</dbReference>
<dbReference type="GO" id="GO:0004803">
    <property type="term" value="F:transposase activity"/>
    <property type="evidence" value="ECO:0007669"/>
    <property type="project" value="InterPro"/>
</dbReference>
<dbReference type="AlphaFoldDB" id="A0A7R9A098"/>
<dbReference type="EMBL" id="OB703400">
    <property type="protein sequence ID" value="CAD7238538.1"/>
    <property type="molecule type" value="Genomic_DNA"/>
</dbReference>
<dbReference type="OrthoDB" id="10473296at2759"/>
<dbReference type="Pfam" id="PF01527">
    <property type="entry name" value="HTH_Tnp_1"/>
    <property type="match status" value="1"/>
</dbReference>
<dbReference type="Gene3D" id="1.10.10.60">
    <property type="entry name" value="Homeodomain-like"/>
    <property type="match status" value="1"/>
</dbReference>
<dbReference type="InterPro" id="IPR002514">
    <property type="entry name" value="Transposase_8"/>
</dbReference>
<evidence type="ECO:0000313" key="2">
    <source>
        <dbReference type="EMBL" id="CAD7238538.1"/>
    </source>
</evidence>
<dbReference type="GO" id="GO:0005634">
    <property type="term" value="C:nucleus"/>
    <property type="evidence" value="ECO:0007669"/>
    <property type="project" value="UniProtKB-SubCell"/>
</dbReference>
<gene>
    <name evidence="2" type="ORF">CTOB1V02_LOCUS16353</name>
</gene>
<evidence type="ECO:0000256" key="1">
    <source>
        <dbReference type="ARBA" id="ARBA00004123"/>
    </source>
</evidence>
<dbReference type="InterPro" id="IPR009057">
    <property type="entry name" value="Homeodomain-like_sf"/>
</dbReference>
<name>A0A7R9A098_9CRUS</name>
<comment type="subcellular location">
    <subcellularLocation>
        <location evidence="1">Nucleus</location>
    </subcellularLocation>
</comment>
<reference evidence="2" key="1">
    <citation type="submission" date="2020-11" db="EMBL/GenBank/DDBJ databases">
        <authorList>
            <person name="Tran Van P."/>
        </authorList>
    </citation>
    <scope>NUCLEOTIDE SEQUENCE</scope>
</reference>